<feature type="transmembrane region" description="Helical" evidence="7">
    <location>
        <begin position="208"/>
        <end position="228"/>
    </location>
</feature>
<feature type="region of interest" description="Disordered" evidence="6">
    <location>
        <begin position="563"/>
        <end position="583"/>
    </location>
</feature>
<evidence type="ECO:0008006" key="10">
    <source>
        <dbReference type="Google" id="ProtNLM"/>
    </source>
</evidence>
<evidence type="ECO:0000256" key="3">
    <source>
        <dbReference type="ARBA" id="ARBA00022692"/>
    </source>
</evidence>
<feature type="compositionally biased region" description="Basic and acidic residues" evidence="6">
    <location>
        <begin position="565"/>
        <end position="583"/>
    </location>
</feature>
<evidence type="ECO:0000313" key="9">
    <source>
        <dbReference type="Proteomes" id="UP000030651"/>
    </source>
</evidence>
<keyword evidence="9" id="KW-1185">Reference proteome</keyword>
<feature type="transmembrane region" description="Helical" evidence="7">
    <location>
        <begin position="406"/>
        <end position="430"/>
    </location>
</feature>
<feature type="transmembrane region" description="Helical" evidence="7">
    <location>
        <begin position="182"/>
        <end position="202"/>
    </location>
</feature>
<evidence type="ECO:0000256" key="5">
    <source>
        <dbReference type="ARBA" id="ARBA00023136"/>
    </source>
</evidence>
<dbReference type="RefSeq" id="XP_007832050.1">
    <property type="nucleotide sequence ID" value="XM_007833859.1"/>
</dbReference>
<reference evidence="9" key="1">
    <citation type="journal article" date="2015" name="BMC Genomics">
        <title>Genomic and transcriptomic analysis of the endophytic fungus Pestalotiopsis fici reveals its lifestyle and high potential for synthesis of natural products.</title>
        <authorList>
            <person name="Wang X."/>
            <person name="Zhang X."/>
            <person name="Liu L."/>
            <person name="Xiang M."/>
            <person name="Wang W."/>
            <person name="Sun X."/>
            <person name="Che Y."/>
            <person name="Guo L."/>
            <person name="Liu G."/>
            <person name="Guo L."/>
            <person name="Wang C."/>
            <person name="Yin W.B."/>
            <person name="Stadler M."/>
            <person name="Zhang X."/>
            <person name="Liu X."/>
        </authorList>
    </citation>
    <scope>NUCLEOTIDE SEQUENCE [LARGE SCALE GENOMIC DNA]</scope>
    <source>
        <strain evidence="9">W106-1 / CGMCC3.15140</strain>
    </source>
</reference>
<evidence type="ECO:0000313" key="8">
    <source>
        <dbReference type="EMBL" id="ETS83402.1"/>
    </source>
</evidence>
<dbReference type="KEGG" id="pfy:PFICI_05278"/>
<evidence type="ECO:0000256" key="4">
    <source>
        <dbReference type="ARBA" id="ARBA00022989"/>
    </source>
</evidence>
<sequence>MATPVRKVKAAFASPQAFKESLRVPDAPVEGSAYFNEDLLPTPPDKRIWNTLHFFAYYLTQTFSSSSYNLGATLISIGLQWYHAMIAAVIGAAGLSIVVILNSRGATRYHVGFPVYARASSGIGGSKLFVAVRASVAIIYFATQSYYGGRITSVCLRAIFGSSWENIPNTLPESAGITSKNLLGFFIFWIVQFPVMFVHPTFLRHLFVIKAVYTTVALFALGMGWAIRENGGGIGNFSFSAGTALTGSALVWPMIQAINSVLATLCPLLINQPDVARYATKPEQATWSQATGILISKVVVMFVSCATTSASTGFLGKSYWNVWDLYDAILTKYWSPGARAGIFFVGFGMVLAQIATNAGSNSLPVGADSSGLWPRYINIVRGQVICALLAPFCVPWKIIASASTFLTFLGSYTVFLMPICGVMVVDYWIVRRGNFHVPSLYTKEPGTIYRYYHGWNPRALAAWVAGVAFTVHGIAGNLDATAVNQASKNMYKLGFILSFLMGSLVFYVLNLIWPVPIYPEDRASEGQMTFEYMADSEGFFAGESVEGIRGVLSGEGVNVVSDGGDESRYGKGHLDEKTEPVVV</sequence>
<dbReference type="InterPro" id="IPR045225">
    <property type="entry name" value="Uracil/uridine/allantoin_perm"/>
</dbReference>
<feature type="transmembrane region" description="Helical" evidence="7">
    <location>
        <begin position="460"/>
        <end position="478"/>
    </location>
</feature>
<dbReference type="eggNOG" id="KOG2466">
    <property type="taxonomic scope" value="Eukaryota"/>
</dbReference>
<name>W3XDB2_PESFW</name>
<dbReference type="Pfam" id="PF02133">
    <property type="entry name" value="Transp_cyt_pur"/>
    <property type="match status" value="1"/>
</dbReference>
<dbReference type="InterPro" id="IPR001248">
    <property type="entry name" value="Pur-cyt_permease"/>
</dbReference>
<dbReference type="Proteomes" id="UP000030651">
    <property type="component" value="Unassembled WGS sequence"/>
</dbReference>
<accession>W3XDB2</accession>
<dbReference type="PANTHER" id="PTHR30618:SF0">
    <property type="entry name" value="PURINE-URACIL PERMEASE NCS1"/>
    <property type="match status" value="1"/>
</dbReference>
<feature type="transmembrane region" description="Helical" evidence="7">
    <location>
        <begin position="490"/>
        <end position="513"/>
    </location>
</feature>
<evidence type="ECO:0000256" key="7">
    <source>
        <dbReference type="SAM" id="Phobius"/>
    </source>
</evidence>
<comment type="subcellular location">
    <subcellularLocation>
        <location evidence="1">Membrane</location>
        <topology evidence="1">Multi-pass membrane protein</topology>
    </subcellularLocation>
</comment>
<feature type="transmembrane region" description="Helical" evidence="7">
    <location>
        <begin position="376"/>
        <end position="394"/>
    </location>
</feature>
<keyword evidence="5 7" id="KW-0472">Membrane</keyword>
<comment type="similarity">
    <text evidence="2">Belongs to the purine-cytosine permease (2.A.39) family.</text>
</comment>
<organism evidence="8 9">
    <name type="scientific">Pestalotiopsis fici (strain W106-1 / CGMCC3.15140)</name>
    <dbReference type="NCBI Taxonomy" id="1229662"/>
    <lineage>
        <taxon>Eukaryota</taxon>
        <taxon>Fungi</taxon>
        <taxon>Dikarya</taxon>
        <taxon>Ascomycota</taxon>
        <taxon>Pezizomycotina</taxon>
        <taxon>Sordariomycetes</taxon>
        <taxon>Xylariomycetidae</taxon>
        <taxon>Amphisphaeriales</taxon>
        <taxon>Sporocadaceae</taxon>
        <taxon>Pestalotiopsis</taxon>
    </lineage>
</organism>
<feature type="transmembrane region" description="Helical" evidence="7">
    <location>
        <begin position="337"/>
        <end position="356"/>
    </location>
</feature>
<keyword evidence="4 7" id="KW-1133">Transmembrane helix</keyword>
<feature type="transmembrane region" description="Helical" evidence="7">
    <location>
        <begin position="249"/>
        <end position="270"/>
    </location>
</feature>
<feature type="transmembrane region" description="Helical" evidence="7">
    <location>
        <begin position="55"/>
        <end position="75"/>
    </location>
</feature>
<proteinExistence type="inferred from homology"/>
<dbReference type="InParanoid" id="W3XDB2"/>
<gene>
    <name evidence="8" type="ORF">PFICI_05278</name>
</gene>
<dbReference type="EMBL" id="KI912111">
    <property type="protein sequence ID" value="ETS83402.1"/>
    <property type="molecule type" value="Genomic_DNA"/>
</dbReference>
<dbReference type="GO" id="GO:0005886">
    <property type="term" value="C:plasma membrane"/>
    <property type="evidence" value="ECO:0007669"/>
    <property type="project" value="TreeGrafter"/>
</dbReference>
<dbReference type="HOGENOM" id="CLU_021555_2_1_1"/>
<protein>
    <recommendedName>
        <fullName evidence="10">Allantoin permease</fullName>
    </recommendedName>
</protein>
<dbReference type="GeneID" id="19270291"/>
<dbReference type="CDD" id="cd11482">
    <property type="entry name" value="SLC-NCS1sbd_NRT1-like"/>
    <property type="match status" value="1"/>
</dbReference>
<dbReference type="Gene3D" id="1.10.4160.10">
    <property type="entry name" value="Hydantoin permease"/>
    <property type="match status" value="1"/>
</dbReference>
<evidence type="ECO:0000256" key="2">
    <source>
        <dbReference type="ARBA" id="ARBA00008974"/>
    </source>
</evidence>
<dbReference type="OMA" id="CVPWKII"/>
<dbReference type="PANTHER" id="PTHR30618">
    <property type="entry name" value="NCS1 FAMILY PURINE/PYRIMIDINE TRANSPORTER"/>
    <property type="match status" value="1"/>
</dbReference>
<feature type="transmembrane region" description="Helical" evidence="7">
    <location>
        <begin position="81"/>
        <end position="101"/>
    </location>
</feature>
<dbReference type="GO" id="GO:0015205">
    <property type="term" value="F:nucleobase transmembrane transporter activity"/>
    <property type="evidence" value="ECO:0007669"/>
    <property type="project" value="TreeGrafter"/>
</dbReference>
<keyword evidence="3 7" id="KW-0812">Transmembrane</keyword>
<dbReference type="AlphaFoldDB" id="W3XDB2"/>
<evidence type="ECO:0000256" key="1">
    <source>
        <dbReference type="ARBA" id="ARBA00004141"/>
    </source>
</evidence>
<dbReference type="OrthoDB" id="2018619at2759"/>
<evidence type="ECO:0000256" key="6">
    <source>
        <dbReference type="SAM" id="MobiDB-lite"/>
    </source>
</evidence>